<evidence type="ECO:0008006" key="4">
    <source>
        <dbReference type="Google" id="ProtNLM"/>
    </source>
</evidence>
<feature type="region of interest" description="Disordered" evidence="1">
    <location>
        <begin position="629"/>
        <end position="669"/>
    </location>
</feature>
<dbReference type="EMBL" id="BFEA01000044">
    <property type="protein sequence ID" value="GBG63898.1"/>
    <property type="molecule type" value="Genomic_DNA"/>
</dbReference>
<dbReference type="OrthoDB" id="691673at2759"/>
<accession>A0A388K1H6</accession>
<name>A0A388K1H6_CHABU</name>
<proteinExistence type="predicted"/>
<evidence type="ECO:0000313" key="2">
    <source>
        <dbReference type="EMBL" id="GBG63898.1"/>
    </source>
</evidence>
<keyword evidence="3" id="KW-1185">Reference proteome</keyword>
<reference evidence="2 3" key="1">
    <citation type="journal article" date="2018" name="Cell">
        <title>The Chara Genome: Secondary Complexity and Implications for Plant Terrestrialization.</title>
        <authorList>
            <person name="Nishiyama T."/>
            <person name="Sakayama H."/>
            <person name="Vries J.D."/>
            <person name="Buschmann H."/>
            <person name="Saint-Marcoux D."/>
            <person name="Ullrich K.K."/>
            <person name="Haas F.B."/>
            <person name="Vanderstraeten L."/>
            <person name="Becker D."/>
            <person name="Lang D."/>
            <person name="Vosolsobe S."/>
            <person name="Rombauts S."/>
            <person name="Wilhelmsson P.K.I."/>
            <person name="Janitza P."/>
            <person name="Kern R."/>
            <person name="Heyl A."/>
            <person name="Rumpler F."/>
            <person name="Villalobos L.I.A.C."/>
            <person name="Clay J.M."/>
            <person name="Skokan R."/>
            <person name="Toyoda A."/>
            <person name="Suzuki Y."/>
            <person name="Kagoshima H."/>
            <person name="Schijlen E."/>
            <person name="Tajeshwar N."/>
            <person name="Catarino B."/>
            <person name="Hetherington A.J."/>
            <person name="Saltykova A."/>
            <person name="Bonnot C."/>
            <person name="Breuninger H."/>
            <person name="Symeonidi A."/>
            <person name="Radhakrishnan G.V."/>
            <person name="Van Nieuwerburgh F."/>
            <person name="Deforce D."/>
            <person name="Chang C."/>
            <person name="Karol K.G."/>
            <person name="Hedrich R."/>
            <person name="Ulvskov P."/>
            <person name="Glockner G."/>
            <person name="Delwiche C.F."/>
            <person name="Petrasek J."/>
            <person name="Van de Peer Y."/>
            <person name="Friml J."/>
            <person name="Beilby M."/>
            <person name="Dolan L."/>
            <person name="Kohara Y."/>
            <person name="Sugano S."/>
            <person name="Fujiyama A."/>
            <person name="Delaux P.-M."/>
            <person name="Quint M."/>
            <person name="TheiBen G."/>
            <person name="Hagemann M."/>
            <person name="Harholt J."/>
            <person name="Dunand C."/>
            <person name="Zachgo S."/>
            <person name="Langdale J."/>
            <person name="Maumus F."/>
            <person name="Straeten D.V.D."/>
            <person name="Gould S.B."/>
            <person name="Rensing S.A."/>
        </authorList>
    </citation>
    <scope>NUCLEOTIDE SEQUENCE [LARGE SCALE GENOMIC DNA]</scope>
    <source>
        <strain evidence="2 3">S276</strain>
    </source>
</reference>
<dbReference type="AlphaFoldDB" id="A0A388K1H6"/>
<feature type="region of interest" description="Disordered" evidence="1">
    <location>
        <begin position="492"/>
        <end position="547"/>
    </location>
</feature>
<comment type="caution">
    <text evidence="2">The sequence shown here is derived from an EMBL/GenBank/DDBJ whole genome shotgun (WGS) entry which is preliminary data.</text>
</comment>
<dbReference type="Gramene" id="GBG63898">
    <property type="protein sequence ID" value="GBG63898"/>
    <property type="gene ID" value="CBR_g39903"/>
</dbReference>
<feature type="compositionally biased region" description="Basic and acidic residues" evidence="1">
    <location>
        <begin position="536"/>
        <end position="545"/>
    </location>
</feature>
<organism evidence="2 3">
    <name type="scientific">Chara braunii</name>
    <name type="common">Braun's stonewort</name>
    <dbReference type="NCBI Taxonomy" id="69332"/>
    <lineage>
        <taxon>Eukaryota</taxon>
        <taxon>Viridiplantae</taxon>
        <taxon>Streptophyta</taxon>
        <taxon>Charophyceae</taxon>
        <taxon>Charales</taxon>
        <taxon>Characeae</taxon>
        <taxon>Chara</taxon>
    </lineage>
</organism>
<dbReference type="Proteomes" id="UP000265515">
    <property type="component" value="Unassembled WGS sequence"/>
</dbReference>
<evidence type="ECO:0000313" key="3">
    <source>
        <dbReference type="Proteomes" id="UP000265515"/>
    </source>
</evidence>
<feature type="compositionally biased region" description="Basic and acidic residues" evidence="1">
    <location>
        <begin position="297"/>
        <end position="312"/>
    </location>
</feature>
<feature type="region of interest" description="Disordered" evidence="1">
    <location>
        <begin position="297"/>
        <end position="346"/>
    </location>
</feature>
<evidence type="ECO:0000256" key="1">
    <source>
        <dbReference type="SAM" id="MobiDB-lite"/>
    </source>
</evidence>
<feature type="compositionally biased region" description="Basic and acidic residues" evidence="1">
    <location>
        <begin position="178"/>
        <end position="197"/>
    </location>
</feature>
<feature type="region of interest" description="Disordered" evidence="1">
    <location>
        <begin position="170"/>
        <end position="230"/>
    </location>
</feature>
<gene>
    <name evidence="2" type="ORF">CBR_g39903</name>
</gene>
<sequence length="669" mass="73142">MQDDNLGFEAQLSMRLSSMTSDPEIWARHGTQSPAHMRFPVTFSSGMDAPSRPVSDLGTRIRPPPSAAVGGTAHGPIDSTRILVAPSLQPSQGTSFIPPPAPACMQPPLVNRLCIGVVERVWANLRTVAGGVVEDVQRMPQGIGASPSARDHGDMTDRCSPLFADVVRRGRNPSPTMRHAEEESHPAVADARGREAGRPSGRGSVGGRLPETGSEVDTGDDAMQPEGGEVTKKWRTRPWPLEERIDLATFMKRDNAMMTVASGRLSHVRTSVKNEWVSKKMKAEGWISMRRAEEESHPAVADARGREVERPSGRGNVGGRVPETGSEVDTDVDATQPAGGEVIGKRRTRPCPREERIDLVRFTKDNAMITVASGQLKHVRRSARNEWVSKKMKAVGWIRSVRNECVECVSKKMKAPGWIRSAEDCRKKWCDLMSKMKDILHKCNTSGKPSYWEMSVEDKKREGISTTFKQSLWEEMEWAHRKSSVARNNTMASSNLQGAESSVSDKQTPVGHGSLEGGSHTRSNVAESVGFRKKRDGATGKEGANDHLPVSSMERVVLDSSMVVREGMDMAASTLARASTEGANLVATQVGAVASAIKEGNAVLQLLVCVMADRRRECGVETPRTPVRRAGDTCMGDHNVTQRTSNDLTKKKKKDWKRTREQGGGCTMK</sequence>
<feature type="compositionally biased region" description="Polar residues" evidence="1">
    <location>
        <begin position="492"/>
        <end position="507"/>
    </location>
</feature>
<protein>
    <recommendedName>
        <fullName evidence="4">Myb-like domain-containing protein</fullName>
    </recommendedName>
</protein>